<feature type="domain" description="Glutaredoxin" evidence="3">
    <location>
        <begin position="49"/>
        <end position="118"/>
    </location>
</feature>
<keyword evidence="1" id="KW-0472">Membrane</keyword>
<dbReference type="KEGG" id="fku:FGKAn22_02340"/>
<dbReference type="InterPro" id="IPR036249">
    <property type="entry name" value="Thioredoxin-like_sf"/>
</dbReference>
<protein>
    <submittedName>
        <fullName evidence="4">Membrane protein</fullName>
    </submittedName>
</protein>
<dbReference type="EMBL" id="AP019536">
    <property type="protein sequence ID" value="BBI98541.1"/>
    <property type="molecule type" value="Genomic_DNA"/>
</dbReference>
<keyword evidence="2" id="KW-0732">Signal</keyword>
<accession>A0AAN1VZI7</accession>
<evidence type="ECO:0000256" key="1">
    <source>
        <dbReference type="SAM" id="Phobius"/>
    </source>
</evidence>
<keyword evidence="5" id="KW-1185">Reference proteome</keyword>
<evidence type="ECO:0000259" key="3">
    <source>
        <dbReference type="Pfam" id="PF00462"/>
    </source>
</evidence>
<dbReference type="InterPro" id="IPR011767">
    <property type="entry name" value="GLR_AS"/>
</dbReference>
<dbReference type="InterPro" id="IPR002109">
    <property type="entry name" value="Glutaredoxin"/>
</dbReference>
<dbReference type="AlphaFoldDB" id="A0AAN1VZI7"/>
<feature type="transmembrane region" description="Helical" evidence="1">
    <location>
        <begin position="222"/>
        <end position="247"/>
    </location>
</feature>
<dbReference type="Pfam" id="PF00462">
    <property type="entry name" value="Glutaredoxin"/>
    <property type="match status" value="1"/>
</dbReference>
<keyword evidence="1" id="KW-1133">Transmembrane helix</keyword>
<feature type="chain" id="PRO_5042829770" evidence="2">
    <location>
        <begin position="34"/>
        <end position="410"/>
    </location>
</feature>
<feature type="signal peptide" evidence="2">
    <location>
        <begin position="1"/>
        <end position="33"/>
    </location>
</feature>
<dbReference type="SUPFAM" id="SSF52833">
    <property type="entry name" value="Thioredoxin-like"/>
    <property type="match status" value="1"/>
</dbReference>
<organism evidence="4 5">
    <name type="scientific">Ferrigenium kumadai</name>
    <dbReference type="NCBI Taxonomy" id="1682490"/>
    <lineage>
        <taxon>Bacteria</taxon>
        <taxon>Pseudomonadati</taxon>
        <taxon>Pseudomonadota</taxon>
        <taxon>Betaproteobacteria</taxon>
        <taxon>Nitrosomonadales</taxon>
        <taxon>Gallionellaceae</taxon>
        <taxon>Ferrigenium</taxon>
    </lineage>
</organism>
<reference evidence="4 5" key="1">
    <citation type="submission" date="2019-03" db="EMBL/GenBank/DDBJ databases">
        <title>Complete genome sequence of Ferrigenium kumadai strain An22, a microaerophilic iron-oxidizing bacterium isolated from a paddy field soil.</title>
        <authorList>
            <person name="Watanabe T."/>
            <person name="Asakawa S."/>
        </authorList>
    </citation>
    <scope>NUCLEOTIDE SEQUENCE [LARGE SCALE GENOMIC DNA]</scope>
    <source>
        <strain evidence="4 5">An22</strain>
    </source>
</reference>
<feature type="transmembrane region" description="Helical" evidence="1">
    <location>
        <begin position="389"/>
        <end position="407"/>
    </location>
</feature>
<evidence type="ECO:0000256" key="2">
    <source>
        <dbReference type="SAM" id="SignalP"/>
    </source>
</evidence>
<feature type="transmembrane region" description="Helical" evidence="1">
    <location>
        <begin position="353"/>
        <end position="377"/>
    </location>
</feature>
<gene>
    <name evidence="4" type="ORF">FGKAn22_02340</name>
</gene>
<sequence>MRPATHLQASIRFVAGFLLLLVLATGWPGAAFAASVSQETIQTEQPADIEVFVRKGCPHCAKAREFLAGLQKEQPELRITIRDVSREPAAMQRLKQLAEIHGEKAVRVPAFEVGGQLIVGYSEKANTSQLIRDSLARARLATQGGDAALSCGAEVTPSCGAGPSKPETFAVEFLGLKVSLEQVGLPLFTVALGLLDGFNPCSMWVLILMISLLAPLNNRPRMFAIAGTFVAVQGVAYFVFLAAWLNLFLLVGLSRTSEIIIAALALLAGAINLKDFWRFGQGISLSIPAAAKPGIYARMRRVMQADNLTAALLGTVLLGVLVQIVELMCTSGFPALFTRILTLERLDSLSYYAYLLLYDLAYMLDDMIVLAIGVVTLSQHRLQEREGRWLKLLSGLVMVGLGMYLLLFPY</sequence>
<dbReference type="Gene3D" id="3.40.30.10">
    <property type="entry name" value="Glutaredoxin"/>
    <property type="match status" value="1"/>
</dbReference>
<feature type="transmembrane region" description="Helical" evidence="1">
    <location>
        <begin position="308"/>
        <end position="333"/>
    </location>
</feature>
<keyword evidence="1" id="KW-0812">Transmembrane</keyword>
<dbReference type="PROSITE" id="PS51354">
    <property type="entry name" value="GLUTAREDOXIN_2"/>
    <property type="match status" value="1"/>
</dbReference>
<evidence type="ECO:0000313" key="4">
    <source>
        <dbReference type="EMBL" id="BBI98541.1"/>
    </source>
</evidence>
<dbReference type="PROSITE" id="PS00195">
    <property type="entry name" value="GLUTAREDOXIN_1"/>
    <property type="match status" value="1"/>
</dbReference>
<dbReference type="RefSeq" id="WP_212786172.1">
    <property type="nucleotide sequence ID" value="NZ_AP019536.1"/>
</dbReference>
<evidence type="ECO:0000313" key="5">
    <source>
        <dbReference type="Proteomes" id="UP001319121"/>
    </source>
</evidence>
<name>A0AAN1VZI7_9PROT</name>
<dbReference type="Proteomes" id="UP001319121">
    <property type="component" value="Chromosome"/>
</dbReference>
<proteinExistence type="predicted"/>
<feature type="transmembrane region" description="Helical" evidence="1">
    <location>
        <begin position="187"/>
        <end position="210"/>
    </location>
</feature>
<feature type="transmembrane region" description="Helical" evidence="1">
    <location>
        <begin position="259"/>
        <end position="277"/>
    </location>
</feature>